<gene>
    <name evidence="1" type="ORF">NQ318_011823</name>
</gene>
<keyword evidence="2" id="KW-1185">Reference proteome</keyword>
<dbReference type="AlphaFoldDB" id="A0AAV8XR30"/>
<evidence type="ECO:0000313" key="2">
    <source>
        <dbReference type="Proteomes" id="UP001162162"/>
    </source>
</evidence>
<name>A0AAV8XR30_9CUCU</name>
<protein>
    <recommendedName>
        <fullName evidence="3">DUF4817 domain-containing protein</fullName>
    </recommendedName>
</protein>
<reference evidence="1" key="1">
    <citation type="journal article" date="2023" name="Insect Mol. Biol.">
        <title>Genome sequencing provides insights into the evolution of gene families encoding plant cell wall-degrading enzymes in longhorned beetles.</title>
        <authorList>
            <person name="Shin N.R."/>
            <person name="Okamura Y."/>
            <person name="Kirsch R."/>
            <person name="Pauchet Y."/>
        </authorList>
    </citation>
    <scope>NUCLEOTIDE SEQUENCE</scope>
    <source>
        <strain evidence="1">AMC_N1</strain>
    </source>
</reference>
<proteinExistence type="predicted"/>
<sequence length="155" mass="18084">MPLVSPKLIIGYGDRTRTQAEVVRLFQEKYPELPPIYQGTVNKIEKQFRERGHVRQLKKNPPNKLSDDQKLDIFSNGNSSVPSVDYIVNGVELLKKAYSVYPNMEDVAALYLELYQQTYQNFTWNLVAGYNFFKINSDFYIPLYKEQIQYVKCVA</sequence>
<comment type="caution">
    <text evidence="1">The sequence shown here is derived from an EMBL/GenBank/DDBJ whole genome shotgun (WGS) entry which is preliminary data.</text>
</comment>
<accession>A0AAV8XR30</accession>
<evidence type="ECO:0008006" key="3">
    <source>
        <dbReference type="Google" id="ProtNLM"/>
    </source>
</evidence>
<organism evidence="1 2">
    <name type="scientific">Aromia moschata</name>
    <dbReference type="NCBI Taxonomy" id="1265417"/>
    <lineage>
        <taxon>Eukaryota</taxon>
        <taxon>Metazoa</taxon>
        <taxon>Ecdysozoa</taxon>
        <taxon>Arthropoda</taxon>
        <taxon>Hexapoda</taxon>
        <taxon>Insecta</taxon>
        <taxon>Pterygota</taxon>
        <taxon>Neoptera</taxon>
        <taxon>Endopterygota</taxon>
        <taxon>Coleoptera</taxon>
        <taxon>Polyphaga</taxon>
        <taxon>Cucujiformia</taxon>
        <taxon>Chrysomeloidea</taxon>
        <taxon>Cerambycidae</taxon>
        <taxon>Cerambycinae</taxon>
        <taxon>Callichromatini</taxon>
        <taxon>Aromia</taxon>
    </lineage>
</organism>
<dbReference type="Proteomes" id="UP001162162">
    <property type="component" value="Unassembled WGS sequence"/>
</dbReference>
<dbReference type="EMBL" id="JAPWTK010000375">
    <property type="protein sequence ID" value="KAJ8941386.1"/>
    <property type="molecule type" value="Genomic_DNA"/>
</dbReference>
<evidence type="ECO:0000313" key="1">
    <source>
        <dbReference type="EMBL" id="KAJ8941386.1"/>
    </source>
</evidence>